<dbReference type="Gene3D" id="3.90.1170.50">
    <property type="entry name" value="Aldehyde oxidase/xanthine dehydrogenase, a/b hammerhead"/>
    <property type="match status" value="1"/>
</dbReference>
<organism evidence="4">
    <name type="scientific">Methyloraptor flagellatus</name>
    <dbReference type="NCBI Taxonomy" id="3162530"/>
    <lineage>
        <taxon>Bacteria</taxon>
        <taxon>Pseudomonadati</taxon>
        <taxon>Pseudomonadota</taxon>
        <taxon>Alphaproteobacteria</taxon>
        <taxon>Hyphomicrobiales</taxon>
        <taxon>Ancalomicrobiaceae</taxon>
        <taxon>Methyloraptor</taxon>
    </lineage>
</organism>
<keyword evidence="1" id="KW-0500">Molybdenum</keyword>
<evidence type="ECO:0000259" key="3">
    <source>
        <dbReference type="SMART" id="SM01008"/>
    </source>
</evidence>
<dbReference type="InterPro" id="IPR037165">
    <property type="entry name" value="AldOxase/xan_DH_Mopterin-bd_sf"/>
</dbReference>
<dbReference type="InterPro" id="IPR000674">
    <property type="entry name" value="Ald_Oxase/Xan_DH_a/b"/>
</dbReference>
<accession>A0AAU7XFE2</accession>
<name>A0AAU7XFE2_9HYPH</name>
<protein>
    <submittedName>
        <fullName evidence="4">Xanthine dehydrogenase family protein molybdopterin-binding subunit</fullName>
    </submittedName>
</protein>
<dbReference type="SMART" id="SM01008">
    <property type="entry name" value="Ald_Xan_dh_C"/>
    <property type="match status" value="1"/>
</dbReference>
<dbReference type="InterPro" id="IPR046867">
    <property type="entry name" value="AldOxase/xan_DH_MoCoBD2"/>
</dbReference>
<dbReference type="EMBL" id="CP158568">
    <property type="protein sequence ID" value="XBY45763.1"/>
    <property type="molecule type" value="Genomic_DNA"/>
</dbReference>
<reference evidence="4" key="1">
    <citation type="submission" date="2024-06" db="EMBL/GenBank/DDBJ databases">
        <title>Methylostella associata gen. nov., sp. nov., a novel Ancalomicrobiaceae-affiliated facultatively methylotrophic bacteria that feed on methanotrophs of the genus Methylococcus.</title>
        <authorList>
            <person name="Saltykova V."/>
            <person name="Danilova O.V."/>
            <person name="Oshkin I.Y."/>
            <person name="Belova S.E."/>
            <person name="Pimenov N.V."/>
            <person name="Dedysh S.N."/>
        </authorList>
    </citation>
    <scope>NUCLEOTIDE SEQUENCE</scope>
    <source>
        <strain evidence="4">S20</strain>
    </source>
</reference>
<dbReference type="Pfam" id="PF02738">
    <property type="entry name" value="MoCoBD_1"/>
    <property type="match status" value="1"/>
</dbReference>
<feature type="domain" description="Aldehyde oxidase/xanthine dehydrogenase a/b hammerhead" evidence="3">
    <location>
        <begin position="26"/>
        <end position="135"/>
    </location>
</feature>
<dbReference type="SUPFAM" id="SSF54665">
    <property type="entry name" value="CO dehydrogenase molybdoprotein N-domain-like"/>
    <property type="match status" value="1"/>
</dbReference>
<keyword evidence="2" id="KW-0560">Oxidoreductase</keyword>
<dbReference type="Pfam" id="PF01315">
    <property type="entry name" value="Ald_Xan_dh_C"/>
    <property type="match status" value="1"/>
</dbReference>
<gene>
    <name evidence="4" type="ORF">ABS361_05720</name>
</gene>
<dbReference type="GO" id="GO:0016491">
    <property type="term" value="F:oxidoreductase activity"/>
    <property type="evidence" value="ECO:0007669"/>
    <property type="project" value="UniProtKB-KW"/>
</dbReference>
<dbReference type="KEGG" id="mflg:ABS361_05720"/>
<dbReference type="InterPro" id="IPR008274">
    <property type="entry name" value="AldOxase/xan_DH_MoCoBD1"/>
</dbReference>
<dbReference type="SUPFAM" id="SSF56003">
    <property type="entry name" value="Molybdenum cofactor-binding domain"/>
    <property type="match status" value="1"/>
</dbReference>
<dbReference type="PANTHER" id="PTHR11908">
    <property type="entry name" value="XANTHINE DEHYDROGENASE"/>
    <property type="match status" value="1"/>
</dbReference>
<evidence type="ECO:0000256" key="1">
    <source>
        <dbReference type="ARBA" id="ARBA00022505"/>
    </source>
</evidence>
<dbReference type="PANTHER" id="PTHR11908:SF132">
    <property type="entry name" value="ALDEHYDE OXIDASE 1-RELATED"/>
    <property type="match status" value="1"/>
</dbReference>
<dbReference type="GO" id="GO:0005506">
    <property type="term" value="F:iron ion binding"/>
    <property type="evidence" value="ECO:0007669"/>
    <property type="project" value="InterPro"/>
</dbReference>
<dbReference type="Gene3D" id="3.30.365.10">
    <property type="entry name" value="Aldehyde oxidase/xanthine dehydrogenase, molybdopterin binding domain"/>
    <property type="match status" value="4"/>
</dbReference>
<dbReference type="Pfam" id="PF20256">
    <property type="entry name" value="MoCoBD_2"/>
    <property type="match status" value="1"/>
</dbReference>
<evidence type="ECO:0000256" key="2">
    <source>
        <dbReference type="ARBA" id="ARBA00023002"/>
    </source>
</evidence>
<proteinExistence type="predicted"/>
<dbReference type="InterPro" id="IPR036856">
    <property type="entry name" value="Ald_Oxase/Xan_DH_a/b_sf"/>
</dbReference>
<dbReference type="InterPro" id="IPR016208">
    <property type="entry name" value="Ald_Oxase/xanthine_DH-like"/>
</dbReference>
<sequence>MTIAAPEPKENQGRPEPRVDARLKVTGEARYPADFALPNLAHAVLVTSSIARGTVTAVHKEAALAVPGVLDVLTYGDADALENPTFGNGNMTSVQPLKKRRIEHDGQIVALVVADTFEAASEGASKVRVEYRPEPASATLESEGTEVIPAVGNTQNHKEDASVGDFAGAFERAPVKLEAEYRTPAQHHNPIELFSTTAVWHDGDLTVYEPSQSVHGHKNALAKQLRIDPARVRVVSPFVGGAFGSKGPLSPRATIVALAAQKLNRPVRCVVSRMQAFTTQTYRAETRHRIQMGATPNGRVVAFSHEGWELTSRPDNYVVGGTDATTRIYDWGAVQSKVSLVKADRQTPGYMRSPPEVPYVFALESALDELAEKLGMDPIELRRVNDTMAEPIKKSPFTSRSLMACFDEAAKAFDWSRRRPTPGATRNGDWLVGYGCATTYYPSNTAASTARVRFSPDGKVVVQTASHEIGTGVRTVAAQMAAERLGVDVTAVAVEMGDTSLPPAPVAGGSNSTASVCSTVLKACDAIRARVFKAVAEINDSPVAGRAASELDLQKGEVVAGNGARAKLADLLRKAGVGVIEEYAEFIPEGGAPDAIAKLYQGQTSMSGGSHGKKMMFAFGAEFVEVHIHRLTREIRVPRLVGAFAAGRIMNTRTARSQLMGGLIWGMSSALHEATEIDPRNARIVNRDLQDYLVPVNADARDVEVLMLSEVDREVNPAGVKGLGELGNVGTNAAIANAVYNATGKRIRRLPIRVEDLLA</sequence>
<dbReference type="RefSeq" id="WP_407050859.1">
    <property type="nucleotide sequence ID" value="NZ_CP158568.1"/>
</dbReference>
<dbReference type="AlphaFoldDB" id="A0AAU7XFE2"/>
<evidence type="ECO:0000313" key="4">
    <source>
        <dbReference type="EMBL" id="XBY45763.1"/>
    </source>
</evidence>